<evidence type="ECO:0000256" key="3">
    <source>
        <dbReference type="ARBA" id="ARBA00022449"/>
    </source>
</evidence>
<evidence type="ECO:0000256" key="6">
    <source>
        <dbReference type="ARBA" id="ARBA00022989"/>
    </source>
</evidence>
<keyword evidence="8 9" id="KW-0472">Membrane</keyword>
<feature type="transmembrane region" description="Helical" evidence="9">
    <location>
        <begin position="317"/>
        <end position="338"/>
    </location>
</feature>
<accession>A0ABT8R8C8</accession>
<dbReference type="Proteomes" id="UP001168528">
    <property type="component" value="Unassembled WGS sequence"/>
</dbReference>
<feature type="transmembrane region" description="Helical" evidence="9">
    <location>
        <begin position="6"/>
        <end position="24"/>
    </location>
</feature>
<keyword evidence="7" id="KW-0406">Ion transport</keyword>
<dbReference type="InterPro" id="IPR038770">
    <property type="entry name" value="Na+/solute_symporter_sf"/>
</dbReference>
<evidence type="ECO:0000256" key="1">
    <source>
        <dbReference type="ARBA" id="ARBA00004651"/>
    </source>
</evidence>
<feature type="transmembrane region" description="Helical" evidence="9">
    <location>
        <begin position="235"/>
        <end position="251"/>
    </location>
</feature>
<feature type="transmembrane region" description="Helical" evidence="9">
    <location>
        <begin position="350"/>
        <end position="370"/>
    </location>
</feature>
<evidence type="ECO:0000313" key="12">
    <source>
        <dbReference type="Proteomes" id="UP001168528"/>
    </source>
</evidence>
<gene>
    <name evidence="11" type="ORF">Q0590_18900</name>
</gene>
<protein>
    <submittedName>
        <fullName evidence="11">Cation:proton antiporter</fullName>
    </submittedName>
</protein>
<feature type="domain" description="Cation/H+ exchanger transmembrane" evidence="10">
    <location>
        <begin position="23"/>
        <end position="404"/>
    </location>
</feature>
<organism evidence="11 12">
    <name type="scientific">Rhodocytophaga aerolata</name>
    <dbReference type="NCBI Taxonomy" id="455078"/>
    <lineage>
        <taxon>Bacteria</taxon>
        <taxon>Pseudomonadati</taxon>
        <taxon>Bacteroidota</taxon>
        <taxon>Cytophagia</taxon>
        <taxon>Cytophagales</taxon>
        <taxon>Rhodocytophagaceae</taxon>
        <taxon>Rhodocytophaga</taxon>
    </lineage>
</organism>
<dbReference type="PANTHER" id="PTHR32507:SF8">
    <property type="entry name" value="CNH1P"/>
    <property type="match status" value="1"/>
</dbReference>
<keyword evidence="3" id="KW-0050">Antiport</keyword>
<evidence type="ECO:0000256" key="8">
    <source>
        <dbReference type="ARBA" id="ARBA00023136"/>
    </source>
</evidence>
<evidence type="ECO:0000259" key="10">
    <source>
        <dbReference type="Pfam" id="PF00999"/>
    </source>
</evidence>
<dbReference type="RefSeq" id="WP_302039154.1">
    <property type="nucleotide sequence ID" value="NZ_JAUKPO010000011.1"/>
</dbReference>
<keyword evidence="5 9" id="KW-0812">Transmembrane</keyword>
<keyword evidence="6 9" id="KW-1133">Transmembrane helix</keyword>
<keyword evidence="12" id="KW-1185">Reference proteome</keyword>
<comment type="caution">
    <text evidence="11">The sequence shown here is derived from an EMBL/GenBank/DDBJ whole genome shotgun (WGS) entry which is preliminary data.</text>
</comment>
<dbReference type="Pfam" id="PF00999">
    <property type="entry name" value="Na_H_Exchanger"/>
    <property type="match status" value="1"/>
</dbReference>
<evidence type="ECO:0000256" key="2">
    <source>
        <dbReference type="ARBA" id="ARBA00022448"/>
    </source>
</evidence>
<feature type="transmembrane region" description="Helical" evidence="9">
    <location>
        <begin position="63"/>
        <end position="83"/>
    </location>
</feature>
<sequence length="434" mass="48155">MHIDPYILVITILGVAALGMAWLPSGLANRPLSYPIVYLLLGVLLYSLPLELPDPDVRKEESFVVRLTEISVIVSLMGSGIKINRPFSLKNWNAPLRLVTITMVLTIAILAVLGWSVLGFSIATAVLLGAVLAPTDPVLAADIQVGPPSEEFEDHVRFSLTAEAGMNDGMAFPFTWLAIALAISAETSEQWIGNWLLMDVLYKIVVGVGMGYLLGRLMAFMVFQLPKKYKKFPKARDGFVALSVTLIVYGVTEMIHGYGFMAVFVAGLTLGGYERNHHYHKEMHDFTDQMERLLLVMVLIPFGGSLIEGMFDELTWQGVAVGLALLFIIRPLTSWIGLIGINISLKEKLAISFFGIRGIGSFYYLAFAMYHTTFTQEGEVWAVVSFIVVVSIFLHGITAFPVMRYLDLRRLEAERTKLAEDITQNEKAEKPTIE</sequence>
<feature type="transmembrane region" description="Helical" evidence="9">
    <location>
        <begin position="31"/>
        <end position="48"/>
    </location>
</feature>
<name>A0ABT8R8C8_9BACT</name>
<evidence type="ECO:0000313" key="11">
    <source>
        <dbReference type="EMBL" id="MDO1448352.1"/>
    </source>
</evidence>
<comment type="subcellular location">
    <subcellularLocation>
        <location evidence="1">Cell membrane</location>
        <topology evidence="1">Multi-pass membrane protein</topology>
    </subcellularLocation>
</comment>
<dbReference type="Gene3D" id="1.20.1530.20">
    <property type="match status" value="1"/>
</dbReference>
<keyword evidence="2" id="KW-0813">Transport</keyword>
<evidence type="ECO:0000256" key="9">
    <source>
        <dbReference type="SAM" id="Phobius"/>
    </source>
</evidence>
<feature type="transmembrane region" description="Helical" evidence="9">
    <location>
        <begin position="293"/>
        <end position="311"/>
    </location>
</feature>
<reference evidence="11" key="1">
    <citation type="submission" date="2023-07" db="EMBL/GenBank/DDBJ databases">
        <title>The genome sequence of Rhodocytophaga aerolata KACC 12507.</title>
        <authorList>
            <person name="Zhang X."/>
        </authorList>
    </citation>
    <scope>NUCLEOTIDE SEQUENCE</scope>
    <source>
        <strain evidence="11">KACC 12507</strain>
    </source>
</reference>
<feature type="transmembrane region" description="Helical" evidence="9">
    <location>
        <begin position="382"/>
        <end position="406"/>
    </location>
</feature>
<dbReference type="PANTHER" id="PTHR32507">
    <property type="entry name" value="NA(+)/H(+) ANTIPORTER 1"/>
    <property type="match status" value="1"/>
</dbReference>
<dbReference type="InterPro" id="IPR006153">
    <property type="entry name" value="Cation/H_exchanger_TM"/>
</dbReference>
<feature type="transmembrane region" description="Helical" evidence="9">
    <location>
        <begin position="104"/>
        <end position="132"/>
    </location>
</feature>
<feature type="transmembrane region" description="Helical" evidence="9">
    <location>
        <begin position="200"/>
        <end position="223"/>
    </location>
</feature>
<dbReference type="EMBL" id="JAUKPO010000011">
    <property type="protein sequence ID" value="MDO1448352.1"/>
    <property type="molecule type" value="Genomic_DNA"/>
</dbReference>
<evidence type="ECO:0000256" key="5">
    <source>
        <dbReference type="ARBA" id="ARBA00022692"/>
    </source>
</evidence>
<evidence type="ECO:0000256" key="7">
    <source>
        <dbReference type="ARBA" id="ARBA00023065"/>
    </source>
</evidence>
<evidence type="ECO:0000256" key="4">
    <source>
        <dbReference type="ARBA" id="ARBA00022475"/>
    </source>
</evidence>
<keyword evidence="4" id="KW-1003">Cell membrane</keyword>
<proteinExistence type="predicted"/>